<dbReference type="Proteomes" id="UP000784294">
    <property type="component" value="Unassembled WGS sequence"/>
</dbReference>
<proteinExistence type="predicted"/>
<evidence type="ECO:0000313" key="1">
    <source>
        <dbReference type="EMBL" id="VEL27431.1"/>
    </source>
</evidence>
<protein>
    <submittedName>
        <fullName evidence="1">Uncharacterized protein</fullName>
    </submittedName>
</protein>
<dbReference type="AlphaFoldDB" id="A0A448X3W7"/>
<evidence type="ECO:0000313" key="2">
    <source>
        <dbReference type="Proteomes" id="UP000784294"/>
    </source>
</evidence>
<dbReference type="EMBL" id="CAAALY010087201">
    <property type="protein sequence ID" value="VEL27431.1"/>
    <property type="molecule type" value="Genomic_DNA"/>
</dbReference>
<sequence length="153" mass="17228">MYEITCSALVAQVGNSFDADKNQTLLEFRPIPETKRLLLLSYTAFYCQAMPSFQMVMDIWSLGNIWYRSLLHVIGMRSVAWVSQSPQCRGLGIVGLPNSDFMSLPFQTRSSDPESRSSINTPLTTRIEVLHDLTVKTVKSVSEPIDPSVLRIQ</sequence>
<gene>
    <name evidence="1" type="ORF">PXEA_LOCUS20871</name>
</gene>
<reference evidence="1" key="1">
    <citation type="submission" date="2018-11" db="EMBL/GenBank/DDBJ databases">
        <authorList>
            <consortium name="Pathogen Informatics"/>
        </authorList>
    </citation>
    <scope>NUCLEOTIDE SEQUENCE</scope>
</reference>
<keyword evidence="2" id="KW-1185">Reference proteome</keyword>
<accession>A0A448X3W7</accession>
<organism evidence="1 2">
    <name type="scientific">Protopolystoma xenopodis</name>
    <dbReference type="NCBI Taxonomy" id="117903"/>
    <lineage>
        <taxon>Eukaryota</taxon>
        <taxon>Metazoa</taxon>
        <taxon>Spiralia</taxon>
        <taxon>Lophotrochozoa</taxon>
        <taxon>Platyhelminthes</taxon>
        <taxon>Monogenea</taxon>
        <taxon>Polyopisthocotylea</taxon>
        <taxon>Polystomatidea</taxon>
        <taxon>Polystomatidae</taxon>
        <taxon>Protopolystoma</taxon>
    </lineage>
</organism>
<comment type="caution">
    <text evidence="1">The sequence shown here is derived from an EMBL/GenBank/DDBJ whole genome shotgun (WGS) entry which is preliminary data.</text>
</comment>
<name>A0A448X3W7_9PLAT</name>